<dbReference type="AlphaFoldDB" id="A0A6C0J031"/>
<organism evidence="1">
    <name type="scientific">viral metagenome</name>
    <dbReference type="NCBI Taxonomy" id="1070528"/>
    <lineage>
        <taxon>unclassified sequences</taxon>
        <taxon>metagenomes</taxon>
        <taxon>organismal metagenomes</taxon>
    </lineage>
</organism>
<dbReference type="EMBL" id="MN740299">
    <property type="protein sequence ID" value="QHT98978.1"/>
    <property type="molecule type" value="Genomic_DNA"/>
</dbReference>
<dbReference type="PANTHER" id="PTHR37948:SF1">
    <property type="entry name" value="BLL5189 PROTEIN"/>
    <property type="match status" value="1"/>
</dbReference>
<accession>A0A6C0J031</accession>
<proteinExistence type="predicted"/>
<sequence>MGKNIYFKDHPDFTPNMTPIEMFSIGIMGGSYFREIHSPISGKIFKNRFKKYAFLKNIPKEKYKGVEYNKEINKYKVKVGTSYKFWCEHGWIKEDIDPYGWIEWYINFYYGRRTDDDLRQIRRWKNIAGERGRFKLQLQRMINENRKGLAIKDISPKLRQILLHWGYDSSRMRKIV</sequence>
<evidence type="ECO:0000313" key="1">
    <source>
        <dbReference type="EMBL" id="QHT98978.1"/>
    </source>
</evidence>
<protein>
    <submittedName>
        <fullName evidence="1">Uncharacterized protein</fullName>
    </submittedName>
</protein>
<dbReference type="PANTHER" id="PTHR37948">
    <property type="entry name" value="ZGC:113208"/>
    <property type="match status" value="1"/>
</dbReference>
<reference evidence="1" key="1">
    <citation type="journal article" date="2020" name="Nature">
        <title>Giant virus diversity and host interactions through global metagenomics.</title>
        <authorList>
            <person name="Schulz F."/>
            <person name="Roux S."/>
            <person name="Paez-Espino D."/>
            <person name="Jungbluth S."/>
            <person name="Walsh D.A."/>
            <person name="Denef V.J."/>
            <person name="McMahon K.D."/>
            <person name="Konstantinidis K.T."/>
            <person name="Eloe-Fadrosh E.A."/>
            <person name="Kyrpides N.C."/>
            <person name="Woyke T."/>
        </authorList>
    </citation>
    <scope>NUCLEOTIDE SEQUENCE</scope>
    <source>
        <strain evidence="1">GVMAG-M-3300025695-21</strain>
    </source>
</reference>
<name>A0A6C0J031_9ZZZZ</name>